<evidence type="ECO:0000313" key="1">
    <source>
        <dbReference type="EMBL" id="CAG5126476.1"/>
    </source>
</evidence>
<gene>
    <name evidence="1" type="ORF">CUNI_LOCUS12034</name>
</gene>
<protein>
    <submittedName>
        <fullName evidence="1">Uncharacterized protein</fullName>
    </submittedName>
</protein>
<dbReference type="Proteomes" id="UP000678393">
    <property type="component" value="Unassembled WGS sequence"/>
</dbReference>
<accession>A0A8S3ZH90</accession>
<dbReference type="EMBL" id="CAJHNH020002368">
    <property type="protein sequence ID" value="CAG5126476.1"/>
    <property type="molecule type" value="Genomic_DNA"/>
</dbReference>
<reference evidence="1" key="1">
    <citation type="submission" date="2021-04" db="EMBL/GenBank/DDBJ databases">
        <authorList>
            <consortium name="Molecular Ecology Group"/>
        </authorList>
    </citation>
    <scope>NUCLEOTIDE SEQUENCE</scope>
</reference>
<dbReference type="Gene3D" id="2.10.60.10">
    <property type="entry name" value="CD59"/>
    <property type="match status" value="1"/>
</dbReference>
<evidence type="ECO:0000313" key="2">
    <source>
        <dbReference type="Proteomes" id="UP000678393"/>
    </source>
</evidence>
<dbReference type="AlphaFoldDB" id="A0A8S3ZH90"/>
<organism evidence="1 2">
    <name type="scientific">Candidula unifasciata</name>
    <dbReference type="NCBI Taxonomy" id="100452"/>
    <lineage>
        <taxon>Eukaryota</taxon>
        <taxon>Metazoa</taxon>
        <taxon>Spiralia</taxon>
        <taxon>Lophotrochozoa</taxon>
        <taxon>Mollusca</taxon>
        <taxon>Gastropoda</taxon>
        <taxon>Heterobranchia</taxon>
        <taxon>Euthyneura</taxon>
        <taxon>Panpulmonata</taxon>
        <taxon>Eupulmonata</taxon>
        <taxon>Stylommatophora</taxon>
        <taxon>Helicina</taxon>
        <taxon>Helicoidea</taxon>
        <taxon>Geomitridae</taxon>
        <taxon>Candidula</taxon>
    </lineage>
</organism>
<dbReference type="InterPro" id="IPR045860">
    <property type="entry name" value="Snake_toxin-like_sf"/>
</dbReference>
<feature type="non-terminal residue" evidence="1">
    <location>
        <position position="89"/>
    </location>
</feature>
<dbReference type="SUPFAM" id="SSF57302">
    <property type="entry name" value="Snake toxin-like"/>
    <property type="match status" value="1"/>
</dbReference>
<keyword evidence="2" id="KW-1185">Reference proteome</keyword>
<comment type="caution">
    <text evidence="1">The sequence shown here is derived from an EMBL/GenBank/DDBJ whole genome shotgun (WGS) entry which is preliminary data.</text>
</comment>
<name>A0A8S3ZH90_9EUPU</name>
<sequence>CGEFSGHTSCKPDDHVLNQPEACPNHLPYCFSRFAKNSTDISIYKGCATADFCTLEYELTTSHVSCGYCCSSNDCNAPLKPTDSLLSFP</sequence>
<proteinExistence type="predicted"/>